<evidence type="ECO:0000313" key="2">
    <source>
        <dbReference type="Proteomes" id="UP000189229"/>
    </source>
</evidence>
<sequence length="40" mass="4486">MMTALIYLYIFAVDELHRVAEFLRVSTADLLAEAVSRVSA</sequence>
<evidence type="ECO:0000313" key="1">
    <source>
        <dbReference type="EMBL" id="OOK78316.1"/>
    </source>
</evidence>
<dbReference type="Proteomes" id="UP000189229">
    <property type="component" value="Unassembled WGS sequence"/>
</dbReference>
<organism evidence="1 2">
    <name type="scientific">Mycobacterium kansasii</name>
    <dbReference type="NCBI Taxonomy" id="1768"/>
    <lineage>
        <taxon>Bacteria</taxon>
        <taxon>Bacillati</taxon>
        <taxon>Actinomycetota</taxon>
        <taxon>Actinomycetes</taxon>
        <taxon>Mycobacteriales</taxon>
        <taxon>Mycobacteriaceae</taxon>
        <taxon>Mycobacterium</taxon>
    </lineage>
</organism>
<accession>A0A1V3XHS5</accession>
<comment type="caution">
    <text evidence="1">The sequence shown here is derived from an EMBL/GenBank/DDBJ whole genome shotgun (WGS) entry which is preliminary data.</text>
</comment>
<name>A0A1V3XHS5_MYCKA</name>
<dbReference type="EMBL" id="MVBM01000002">
    <property type="protein sequence ID" value="OOK78316.1"/>
    <property type="molecule type" value="Genomic_DNA"/>
</dbReference>
<reference evidence="1 2" key="1">
    <citation type="submission" date="2017-02" db="EMBL/GenBank/DDBJ databases">
        <title>Complete genome sequences of Mycobacterium kansasii strains isolated from rhesus macaques.</title>
        <authorList>
            <person name="Panda A."/>
            <person name="Nagaraj S."/>
            <person name="Zhao X."/>
            <person name="Tettelin H."/>
            <person name="Detolla L.J."/>
        </authorList>
    </citation>
    <scope>NUCLEOTIDE SEQUENCE [LARGE SCALE GENOMIC DNA]</scope>
    <source>
        <strain evidence="1 2">11-3813</strain>
    </source>
</reference>
<proteinExistence type="predicted"/>
<protein>
    <submittedName>
        <fullName evidence="1">Uncharacterized protein</fullName>
    </submittedName>
</protein>
<dbReference type="AlphaFoldDB" id="A0A1V3XHS5"/>
<gene>
    <name evidence="1" type="ORF">BZL30_1979</name>
</gene>